<dbReference type="EMBL" id="BSTK01000002">
    <property type="protein sequence ID" value="GLY83331.1"/>
    <property type="molecule type" value="Genomic_DNA"/>
</dbReference>
<keyword evidence="6" id="KW-1185">Reference proteome</keyword>
<keyword evidence="4" id="KW-0560">Oxidoreductase</keyword>
<dbReference type="SUPFAM" id="SSF48264">
    <property type="entry name" value="Cytochrome P450"/>
    <property type="match status" value="1"/>
</dbReference>
<dbReference type="PANTHER" id="PTHR24305:SF166">
    <property type="entry name" value="CYTOCHROME P450 12A4, MITOCHONDRIAL-RELATED"/>
    <property type="match status" value="1"/>
</dbReference>
<organism evidence="5 6">
    <name type="scientific">Actinoallomurus iriomotensis</name>
    <dbReference type="NCBI Taxonomy" id="478107"/>
    <lineage>
        <taxon>Bacteria</taxon>
        <taxon>Bacillati</taxon>
        <taxon>Actinomycetota</taxon>
        <taxon>Actinomycetes</taxon>
        <taxon>Streptosporangiales</taxon>
        <taxon>Thermomonosporaceae</taxon>
        <taxon>Actinoallomurus</taxon>
    </lineage>
</organism>
<sequence>MILAGTRCISSPRRGRIYDRARALFGNGLATSDGAHHQRQRRLLQPAFHRDRVAGHAAIMGRHARELAESWRPGQLVSIDEAMHDLTLRTVVDALFSTELDQTVADEIRRLMPVIMNGIAVRMMTPKLMDRWPIPANRRFDSAALRLRQVVNDMIAAYRADGPSRAGLLSVLPISRDTHGDGAMTDDEACDELLSLLLAGTETPGNTLSWAMHEIARHPEVEHRLHEEIDAVLGTGPVTYADVAELEYTSRVLNETLRLHPVLMFTRRATTDTVLGGVHVPAGTEIAFSPYALYRDPGVFPQPTRFDPDRWLPDRAARLPRESFNPFGIGRHKCIGDTFAWTEMAITLATVAARWYLRPAEGHVVREIPAEVTRPNALPMAATPR</sequence>
<evidence type="ECO:0000313" key="5">
    <source>
        <dbReference type="EMBL" id="GLY83331.1"/>
    </source>
</evidence>
<dbReference type="InterPro" id="IPR017972">
    <property type="entry name" value="Cyt_P450_CS"/>
</dbReference>
<keyword evidence="3 4" id="KW-0349">Heme</keyword>
<dbReference type="PANTHER" id="PTHR24305">
    <property type="entry name" value="CYTOCHROME P450"/>
    <property type="match status" value="1"/>
</dbReference>
<dbReference type="GO" id="GO:0004497">
    <property type="term" value="F:monooxygenase activity"/>
    <property type="evidence" value="ECO:0007669"/>
    <property type="project" value="UniProtKB-KW"/>
</dbReference>
<dbReference type="InterPro" id="IPR001128">
    <property type="entry name" value="Cyt_P450"/>
</dbReference>
<keyword evidence="3 4" id="KW-0479">Metal-binding</keyword>
<comment type="cofactor">
    <cofactor evidence="1 3">
        <name>heme</name>
        <dbReference type="ChEBI" id="CHEBI:30413"/>
    </cofactor>
</comment>
<evidence type="ECO:0000256" key="4">
    <source>
        <dbReference type="RuleBase" id="RU000461"/>
    </source>
</evidence>
<dbReference type="CDD" id="cd11049">
    <property type="entry name" value="CYP170A1-like"/>
    <property type="match status" value="1"/>
</dbReference>
<keyword evidence="4" id="KW-0503">Monooxygenase</keyword>
<dbReference type="AlphaFoldDB" id="A0A9W6VYZ5"/>
<feature type="binding site" description="axial binding residue" evidence="3">
    <location>
        <position position="334"/>
    </location>
    <ligand>
        <name>heme</name>
        <dbReference type="ChEBI" id="CHEBI:30413"/>
    </ligand>
    <ligandPart>
        <name>Fe</name>
        <dbReference type="ChEBI" id="CHEBI:18248"/>
    </ligandPart>
</feature>
<reference evidence="5" key="1">
    <citation type="submission" date="2023-03" db="EMBL/GenBank/DDBJ databases">
        <title>Actinoallomurus iriomotensis NBRC 103684.</title>
        <authorList>
            <person name="Ichikawa N."/>
            <person name="Sato H."/>
            <person name="Tonouchi N."/>
        </authorList>
    </citation>
    <scope>NUCLEOTIDE SEQUENCE</scope>
    <source>
        <strain evidence="5">NBRC 103684</strain>
    </source>
</reference>
<dbReference type="Proteomes" id="UP001165074">
    <property type="component" value="Unassembled WGS sequence"/>
</dbReference>
<dbReference type="PROSITE" id="PS00086">
    <property type="entry name" value="CYTOCHROME_P450"/>
    <property type="match status" value="1"/>
</dbReference>
<dbReference type="GO" id="GO:0005506">
    <property type="term" value="F:iron ion binding"/>
    <property type="evidence" value="ECO:0007669"/>
    <property type="project" value="InterPro"/>
</dbReference>
<comment type="caution">
    <text evidence="5">The sequence shown here is derived from an EMBL/GenBank/DDBJ whole genome shotgun (WGS) entry which is preliminary data.</text>
</comment>
<dbReference type="GO" id="GO:0016705">
    <property type="term" value="F:oxidoreductase activity, acting on paired donors, with incorporation or reduction of molecular oxygen"/>
    <property type="evidence" value="ECO:0007669"/>
    <property type="project" value="InterPro"/>
</dbReference>
<evidence type="ECO:0000256" key="3">
    <source>
        <dbReference type="PIRSR" id="PIRSR602401-1"/>
    </source>
</evidence>
<dbReference type="Pfam" id="PF00067">
    <property type="entry name" value="p450"/>
    <property type="match status" value="1"/>
</dbReference>
<accession>A0A9W6VYZ5</accession>
<gene>
    <name evidence="5" type="ORF">Airi02_012610</name>
</gene>
<comment type="similarity">
    <text evidence="2 4">Belongs to the cytochrome P450 family.</text>
</comment>
<dbReference type="InterPro" id="IPR002401">
    <property type="entry name" value="Cyt_P450_E_grp-I"/>
</dbReference>
<dbReference type="InterPro" id="IPR036396">
    <property type="entry name" value="Cyt_P450_sf"/>
</dbReference>
<proteinExistence type="inferred from homology"/>
<dbReference type="PRINTS" id="PR00463">
    <property type="entry name" value="EP450I"/>
</dbReference>
<dbReference type="Gene3D" id="1.10.630.10">
    <property type="entry name" value="Cytochrome P450"/>
    <property type="match status" value="1"/>
</dbReference>
<evidence type="ECO:0000256" key="1">
    <source>
        <dbReference type="ARBA" id="ARBA00001971"/>
    </source>
</evidence>
<dbReference type="GO" id="GO:0020037">
    <property type="term" value="F:heme binding"/>
    <property type="evidence" value="ECO:0007669"/>
    <property type="project" value="InterPro"/>
</dbReference>
<name>A0A9W6VYZ5_9ACTN</name>
<dbReference type="InterPro" id="IPR050121">
    <property type="entry name" value="Cytochrome_P450_monoxygenase"/>
</dbReference>
<dbReference type="PRINTS" id="PR00385">
    <property type="entry name" value="P450"/>
</dbReference>
<evidence type="ECO:0000256" key="2">
    <source>
        <dbReference type="ARBA" id="ARBA00010617"/>
    </source>
</evidence>
<protein>
    <submittedName>
        <fullName evidence="5">Cytochrome P450</fullName>
    </submittedName>
</protein>
<keyword evidence="3 4" id="KW-0408">Iron</keyword>
<evidence type="ECO:0000313" key="6">
    <source>
        <dbReference type="Proteomes" id="UP001165074"/>
    </source>
</evidence>